<sequence>MEVEYSSTCHDKIPICKALAAEVKINEALVIYALAKQTRIVIPFQQSAF</sequence>
<evidence type="ECO:0000313" key="2">
    <source>
        <dbReference type="Proteomes" id="UP000076858"/>
    </source>
</evidence>
<keyword evidence="1" id="KW-0647">Proteasome</keyword>
<dbReference type="GO" id="GO:0000502">
    <property type="term" value="C:proteasome complex"/>
    <property type="evidence" value="ECO:0007669"/>
    <property type="project" value="UniProtKB-KW"/>
</dbReference>
<dbReference type="Proteomes" id="UP000076858">
    <property type="component" value="Unassembled WGS sequence"/>
</dbReference>
<evidence type="ECO:0000313" key="1">
    <source>
        <dbReference type="EMBL" id="KZS10705.1"/>
    </source>
</evidence>
<accession>A0A164TS67</accession>
<organism evidence="1 2">
    <name type="scientific">Daphnia magna</name>
    <dbReference type="NCBI Taxonomy" id="35525"/>
    <lineage>
        <taxon>Eukaryota</taxon>
        <taxon>Metazoa</taxon>
        <taxon>Ecdysozoa</taxon>
        <taxon>Arthropoda</taxon>
        <taxon>Crustacea</taxon>
        <taxon>Branchiopoda</taxon>
        <taxon>Diplostraca</taxon>
        <taxon>Cladocera</taxon>
        <taxon>Anomopoda</taxon>
        <taxon>Daphniidae</taxon>
        <taxon>Daphnia</taxon>
    </lineage>
</organism>
<reference evidence="1 2" key="1">
    <citation type="submission" date="2016-03" db="EMBL/GenBank/DDBJ databases">
        <title>EvidentialGene: Evidence-directed Construction of Genes on Genomes.</title>
        <authorList>
            <person name="Gilbert D.G."/>
            <person name="Choi J.-H."/>
            <person name="Mockaitis K."/>
            <person name="Colbourne J."/>
            <person name="Pfrender M."/>
        </authorList>
    </citation>
    <scope>NUCLEOTIDE SEQUENCE [LARGE SCALE GENOMIC DNA]</scope>
    <source>
        <strain evidence="1 2">Xinb3</strain>
        <tissue evidence="1">Complete organism</tissue>
    </source>
</reference>
<comment type="caution">
    <text evidence="1">The sequence shown here is derived from an EMBL/GenBank/DDBJ whole genome shotgun (WGS) entry which is preliminary data.</text>
</comment>
<proteinExistence type="predicted"/>
<dbReference type="AlphaFoldDB" id="A0A164TS67"/>
<protein>
    <submittedName>
        <fullName evidence="1">Putative 26S proteasome non-ATPase regulatory subunit 12</fullName>
    </submittedName>
</protein>
<gene>
    <name evidence="1" type="ORF">APZ42_024763</name>
</gene>
<keyword evidence="2" id="KW-1185">Reference proteome</keyword>
<name>A0A164TS67_9CRUS</name>
<dbReference type="EMBL" id="LRGB01001733">
    <property type="protein sequence ID" value="KZS10705.1"/>
    <property type="molecule type" value="Genomic_DNA"/>
</dbReference>